<feature type="region of interest" description="Disordered" evidence="7">
    <location>
        <begin position="219"/>
        <end position="239"/>
    </location>
</feature>
<dbReference type="SUPFAM" id="SSF53335">
    <property type="entry name" value="S-adenosyl-L-methionine-dependent methyltransferases"/>
    <property type="match status" value="1"/>
</dbReference>
<evidence type="ECO:0000256" key="7">
    <source>
        <dbReference type="SAM" id="MobiDB-lite"/>
    </source>
</evidence>
<dbReference type="EMBL" id="CP106878">
    <property type="protein sequence ID" value="WAA09538.1"/>
    <property type="molecule type" value="Genomic_DNA"/>
</dbReference>
<comment type="caution">
    <text evidence="6">Lacks conserved residue(s) required for the propagation of feature annotation.</text>
</comment>
<comment type="similarity">
    <text evidence="6">Belongs to the methyltransferase superfamily. RNA methyltransferase RsmG family.</text>
</comment>
<protein>
    <recommendedName>
        <fullName evidence="6">Ribosomal RNA small subunit methyltransferase G</fullName>
        <ecNumber evidence="6">2.1.1.-</ecNumber>
    </recommendedName>
    <alternativeName>
        <fullName evidence="6">16S rRNA 7-methylguanosine methyltransferase</fullName>
        <shortName evidence="6">16S rRNA m7G methyltransferase</shortName>
    </alternativeName>
</protein>
<feature type="binding site" evidence="6">
    <location>
        <begin position="129"/>
        <end position="130"/>
    </location>
    <ligand>
        <name>S-adenosyl-L-methionine</name>
        <dbReference type="ChEBI" id="CHEBI:59789"/>
    </ligand>
</feature>
<feature type="compositionally biased region" description="Basic residues" evidence="7">
    <location>
        <begin position="219"/>
        <end position="228"/>
    </location>
</feature>
<dbReference type="GO" id="GO:0070043">
    <property type="term" value="F:rRNA (guanine-N7-)-methyltransferase activity"/>
    <property type="evidence" value="ECO:0007669"/>
    <property type="project" value="UniProtKB-UniRule"/>
</dbReference>
<organism evidence="8 9">
    <name type="scientific">Fervidibacillus albus</name>
    <dbReference type="NCBI Taxonomy" id="2980026"/>
    <lineage>
        <taxon>Bacteria</taxon>
        <taxon>Bacillati</taxon>
        <taxon>Bacillota</taxon>
        <taxon>Bacilli</taxon>
        <taxon>Bacillales</taxon>
        <taxon>Bacillaceae</taxon>
        <taxon>Fervidibacillus</taxon>
    </lineage>
</organism>
<feature type="binding site" evidence="6">
    <location>
        <position position="148"/>
    </location>
    <ligand>
        <name>S-adenosyl-L-methionine</name>
        <dbReference type="ChEBI" id="CHEBI:59789"/>
    </ligand>
</feature>
<keyword evidence="2 6" id="KW-0698">rRNA processing</keyword>
<dbReference type="Proteomes" id="UP001164718">
    <property type="component" value="Chromosome"/>
</dbReference>
<evidence type="ECO:0000313" key="9">
    <source>
        <dbReference type="Proteomes" id="UP001164718"/>
    </source>
</evidence>
<keyword evidence="5 6" id="KW-0949">S-adenosyl-L-methionine</keyword>
<dbReference type="PIRSF" id="PIRSF003078">
    <property type="entry name" value="GidB"/>
    <property type="match status" value="1"/>
</dbReference>
<feature type="binding site" evidence="6">
    <location>
        <position position="83"/>
    </location>
    <ligand>
        <name>S-adenosyl-L-methionine</name>
        <dbReference type="ChEBI" id="CHEBI:59789"/>
    </ligand>
</feature>
<dbReference type="RefSeq" id="WP_275417319.1">
    <property type="nucleotide sequence ID" value="NZ_CP106878.1"/>
</dbReference>
<evidence type="ECO:0000256" key="5">
    <source>
        <dbReference type="ARBA" id="ARBA00022691"/>
    </source>
</evidence>
<evidence type="ECO:0000256" key="2">
    <source>
        <dbReference type="ARBA" id="ARBA00022552"/>
    </source>
</evidence>
<dbReference type="GO" id="GO:0005829">
    <property type="term" value="C:cytosol"/>
    <property type="evidence" value="ECO:0007669"/>
    <property type="project" value="TreeGrafter"/>
</dbReference>
<feature type="binding site" evidence="6">
    <location>
        <position position="78"/>
    </location>
    <ligand>
        <name>S-adenosyl-L-methionine</name>
        <dbReference type="ChEBI" id="CHEBI:59789"/>
    </ligand>
</feature>
<dbReference type="PANTHER" id="PTHR31760">
    <property type="entry name" value="S-ADENOSYL-L-METHIONINE-DEPENDENT METHYLTRANSFERASES SUPERFAMILY PROTEIN"/>
    <property type="match status" value="1"/>
</dbReference>
<comment type="subcellular location">
    <subcellularLocation>
        <location evidence="6">Cytoplasm</location>
    </subcellularLocation>
</comment>
<evidence type="ECO:0000256" key="4">
    <source>
        <dbReference type="ARBA" id="ARBA00022679"/>
    </source>
</evidence>
<evidence type="ECO:0000256" key="6">
    <source>
        <dbReference type="HAMAP-Rule" id="MF_00074"/>
    </source>
</evidence>
<evidence type="ECO:0000256" key="3">
    <source>
        <dbReference type="ARBA" id="ARBA00022603"/>
    </source>
</evidence>
<evidence type="ECO:0000256" key="1">
    <source>
        <dbReference type="ARBA" id="ARBA00022490"/>
    </source>
</evidence>
<keyword evidence="4 6" id="KW-0808">Transferase</keyword>
<reference evidence="8" key="1">
    <citation type="submission" date="2022-09" db="EMBL/GenBank/DDBJ databases">
        <title>Complete Genomes of Fervidibacillus albus and Fervidibacillus halotolerans isolated from tidal flat sediments.</title>
        <authorList>
            <person name="Kwon K.K."/>
            <person name="Yang S.-H."/>
            <person name="Park M.J."/>
            <person name="Oh H.-M."/>
        </authorList>
    </citation>
    <scope>NUCLEOTIDE SEQUENCE</scope>
    <source>
        <strain evidence="8">MEBiC13591</strain>
    </source>
</reference>
<dbReference type="InterPro" id="IPR029063">
    <property type="entry name" value="SAM-dependent_MTases_sf"/>
</dbReference>
<accession>A0A9E8LTU9</accession>
<dbReference type="CDD" id="cd02440">
    <property type="entry name" value="AdoMet_MTases"/>
    <property type="match status" value="1"/>
</dbReference>
<sequence length="239" mass="27476">MKIKQFQSELEKKGIHLTERQLHQFERYYELLIHWNEKVNLTAITEKEEVYLKHFYDSLTVAFFHSFEGRNIHVCDVGAGAGFPSIPLKIIFPQLQVTIVDSLKKRIVFLQQLVEELQLDNVQLFHDRAEVFGQNAAHRERYDLVLARAVANLSVLSEYCLPLVKLGGTFVAMKGSGGKGELKEGKGAIHRLGGQVMNKHFFRLPMEESERMIIQIKKEKHTPKKYPRKPGVPAKQPLT</sequence>
<comment type="function">
    <text evidence="6">Specifically methylates the N7 position of guanine in position 535 of 16S rRNA.</text>
</comment>
<dbReference type="FunFam" id="3.40.50.150:FF:000041">
    <property type="entry name" value="Ribosomal RNA small subunit methyltransferase G"/>
    <property type="match status" value="1"/>
</dbReference>
<keyword evidence="1 6" id="KW-0963">Cytoplasm</keyword>
<dbReference type="Gene3D" id="3.40.50.150">
    <property type="entry name" value="Vaccinia Virus protein VP39"/>
    <property type="match status" value="1"/>
</dbReference>
<dbReference type="HAMAP" id="MF_00074">
    <property type="entry name" value="16SrRNA_methyltr_G"/>
    <property type="match status" value="1"/>
</dbReference>
<evidence type="ECO:0000313" key="8">
    <source>
        <dbReference type="EMBL" id="WAA09538.1"/>
    </source>
</evidence>
<name>A0A9E8LTU9_9BACI</name>
<gene>
    <name evidence="6 8" type="primary">rsmG</name>
    <name evidence="8" type="ORF">OE104_13570</name>
</gene>
<dbReference type="PANTHER" id="PTHR31760:SF0">
    <property type="entry name" value="S-ADENOSYL-L-METHIONINE-DEPENDENT METHYLTRANSFERASES SUPERFAMILY PROTEIN"/>
    <property type="match status" value="1"/>
</dbReference>
<dbReference type="NCBIfam" id="TIGR00138">
    <property type="entry name" value="rsmG_gidB"/>
    <property type="match status" value="1"/>
</dbReference>
<dbReference type="KEGG" id="faf:OE104_13570"/>
<dbReference type="AlphaFoldDB" id="A0A9E8LTU9"/>
<dbReference type="InterPro" id="IPR003682">
    <property type="entry name" value="rRNA_ssu_MeTfrase_G"/>
</dbReference>
<dbReference type="Pfam" id="PF02527">
    <property type="entry name" value="GidB"/>
    <property type="match status" value="1"/>
</dbReference>
<dbReference type="EC" id="2.1.1.-" evidence="6"/>
<proteinExistence type="inferred from homology"/>
<keyword evidence="3 6" id="KW-0489">Methyltransferase</keyword>
<keyword evidence="9" id="KW-1185">Reference proteome</keyword>